<sequence>MQQARAQNQELRLVTQIRQDTERRLAALNLAPLEPIMAEKFPNPGQLAAGQLQVSTNVYGLQLKQNPVFRYQVTIEGILVPMEGRERKPIAFTGNVRGDPVCVSRRDDCRKIFLKTLETYRNDFKHPREHYFYDLKSILFTLEQLPIVDKKQYELGTAPDFYTHCQKIVVTVQKVTEKFQLTTGDIRTYVSPDLGQVDRSLQQFLEIAVSQPILFDPENHVVINGGSTYFMDPTKFGFSDRDTPALREGKYLAVGAQKSVRFVEGPRGRGFNNASVIVNPKKTPFHNAQPLIDKVAEMVRLGRDGRVERYDIENLRKGLKGLFVQSTHREVSRIMRIVDIIDETARNSIIPGNEKVGEISIENYFQRTYGIVLKYPEAPLVGIRVPRYREGVMKFPIEVLKVVDNQRVTTEQQSREQIAQQIRACAVLPSLQKEQIQKCANAIHLFNNPNLDAVGIKVVPNPLTTNARMLPQPAIVYGGGTQPINPDNRGTWQGGVGRGPQAQSYKFLIPASCNKWEAYLIDPHARDAIDQATMTEFLKRLATEARRRGMQIGAPATISTVAANEKALKAVLDKAIQTRMEFVFFIHAGRDTHLHGLMKYFELNGIITQDLKAQTASNVVSKGQNQTMENIVMKTNMKLGGLNHAVTISNPELVRMLGKEVLYIGFGTNHPGGGLGEIGLLKKRSKLGFAANDNPHPFEFTGDYVFQETRRDEKVDVMKDIITKILDRYIKNRNAAPKCVIIYRNGCSEGQFGDVIFGVIFFN</sequence>
<dbReference type="Pfam" id="PF02170">
    <property type="entry name" value="PAZ"/>
    <property type="match status" value="1"/>
</dbReference>
<evidence type="ECO:0000259" key="1">
    <source>
        <dbReference type="PROSITE" id="PS50821"/>
    </source>
</evidence>
<protein>
    <submittedName>
        <fullName evidence="4">Piwi domain-containing protein</fullName>
    </submittedName>
</protein>
<reference evidence="4" key="1">
    <citation type="submission" date="2022-11" db="UniProtKB">
        <authorList>
            <consortium name="WormBaseParasite"/>
        </authorList>
    </citation>
    <scope>IDENTIFICATION</scope>
</reference>
<proteinExistence type="predicted"/>
<evidence type="ECO:0000313" key="3">
    <source>
        <dbReference type="Proteomes" id="UP000887540"/>
    </source>
</evidence>
<evidence type="ECO:0000259" key="2">
    <source>
        <dbReference type="PROSITE" id="PS50822"/>
    </source>
</evidence>
<dbReference type="Pfam" id="PF02171">
    <property type="entry name" value="Piwi"/>
    <property type="match status" value="1"/>
</dbReference>
<dbReference type="AlphaFoldDB" id="A0A914BXC5"/>
<feature type="domain" description="Piwi" evidence="2">
    <location>
        <begin position="605"/>
        <end position="756"/>
    </location>
</feature>
<dbReference type="InterPro" id="IPR003165">
    <property type="entry name" value="Piwi"/>
</dbReference>
<dbReference type="InterPro" id="IPR012337">
    <property type="entry name" value="RNaseH-like_sf"/>
</dbReference>
<dbReference type="SUPFAM" id="SSF53098">
    <property type="entry name" value="Ribonuclease H-like"/>
    <property type="match status" value="1"/>
</dbReference>
<dbReference type="PROSITE" id="PS50822">
    <property type="entry name" value="PIWI"/>
    <property type="match status" value="1"/>
</dbReference>
<organism evidence="3 4">
    <name type="scientific">Acrobeloides nanus</name>
    <dbReference type="NCBI Taxonomy" id="290746"/>
    <lineage>
        <taxon>Eukaryota</taxon>
        <taxon>Metazoa</taxon>
        <taxon>Ecdysozoa</taxon>
        <taxon>Nematoda</taxon>
        <taxon>Chromadorea</taxon>
        <taxon>Rhabditida</taxon>
        <taxon>Tylenchina</taxon>
        <taxon>Cephalobomorpha</taxon>
        <taxon>Cephaloboidea</taxon>
        <taxon>Cephalobidae</taxon>
        <taxon>Acrobeloides</taxon>
    </lineage>
</organism>
<evidence type="ECO:0000313" key="4">
    <source>
        <dbReference type="WBParaSite" id="ACRNAN_Path_1215.g4723.t1"/>
    </source>
</evidence>
<name>A0A914BXC5_9BILA</name>
<accession>A0A914BXC5</accession>
<dbReference type="PROSITE" id="PS50821">
    <property type="entry name" value="PAZ"/>
    <property type="match status" value="1"/>
</dbReference>
<dbReference type="CDD" id="cd02846">
    <property type="entry name" value="PAZ_argonaute_like"/>
    <property type="match status" value="1"/>
</dbReference>
<dbReference type="PANTHER" id="PTHR22891">
    <property type="entry name" value="EUKARYOTIC TRANSLATION INITIATION FACTOR 2C"/>
    <property type="match status" value="1"/>
</dbReference>
<dbReference type="Proteomes" id="UP000887540">
    <property type="component" value="Unplaced"/>
</dbReference>
<dbReference type="InterPro" id="IPR003100">
    <property type="entry name" value="PAZ_dom"/>
</dbReference>
<dbReference type="SUPFAM" id="SSF101690">
    <property type="entry name" value="PAZ domain"/>
    <property type="match status" value="1"/>
</dbReference>
<dbReference type="InterPro" id="IPR036085">
    <property type="entry name" value="PAZ_dom_sf"/>
</dbReference>
<dbReference type="Gene3D" id="3.30.420.10">
    <property type="entry name" value="Ribonuclease H-like superfamily/Ribonuclease H"/>
    <property type="match status" value="1"/>
</dbReference>
<dbReference type="Gene3D" id="2.170.260.10">
    <property type="entry name" value="paz domain"/>
    <property type="match status" value="1"/>
</dbReference>
<dbReference type="InterPro" id="IPR036397">
    <property type="entry name" value="RNaseH_sf"/>
</dbReference>
<dbReference type="WBParaSite" id="ACRNAN_Path_1215.g4723.t1">
    <property type="protein sequence ID" value="ACRNAN_Path_1215.g4723.t1"/>
    <property type="gene ID" value="ACRNAN_Path_1215.g4723"/>
</dbReference>
<feature type="domain" description="PAZ" evidence="1">
    <location>
        <begin position="290"/>
        <end position="404"/>
    </location>
</feature>
<dbReference type="SMART" id="SM00949">
    <property type="entry name" value="PAZ"/>
    <property type="match status" value="1"/>
</dbReference>
<dbReference type="GO" id="GO:0003723">
    <property type="term" value="F:RNA binding"/>
    <property type="evidence" value="ECO:0007669"/>
    <property type="project" value="InterPro"/>
</dbReference>
<dbReference type="Gene3D" id="3.40.50.2300">
    <property type="match status" value="1"/>
</dbReference>
<keyword evidence="3" id="KW-1185">Reference proteome</keyword>